<proteinExistence type="predicted"/>
<dbReference type="EMBL" id="VYKJ01000004">
    <property type="protein sequence ID" value="KAA9000685.1"/>
    <property type="molecule type" value="Genomic_DNA"/>
</dbReference>
<dbReference type="InterPro" id="IPR037883">
    <property type="entry name" value="Knr4/Smi1-like_sf"/>
</dbReference>
<organism evidence="2 3">
    <name type="scientific">Affinibrenneria salicis</name>
    <dbReference type="NCBI Taxonomy" id="2590031"/>
    <lineage>
        <taxon>Bacteria</taxon>
        <taxon>Pseudomonadati</taxon>
        <taxon>Pseudomonadota</taxon>
        <taxon>Gammaproteobacteria</taxon>
        <taxon>Enterobacterales</taxon>
        <taxon>Pectobacteriaceae</taxon>
        <taxon>Affinibrenneria</taxon>
    </lineage>
</organism>
<gene>
    <name evidence="2" type="ORF">FJU30_10745</name>
</gene>
<dbReference type="AlphaFoldDB" id="A0A5J5G234"/>
<name>A0A5J5G234_9GAMM</name>
<dbReference type="Gene3D" id="3.40.1580.10">
    <property type="entry name" value="SMI1/KNR4-like"/>
    <property type="match status" value="1"/>
</dbReference>
<dbReference type="Proteomes" id="UP000335415">
    <property type="component" value="Unassembled WGS sequence"/>
</dbReference>
<dbReference type="RefSeq" id="WP_150434952.1">
    <property type="nucleotide sequence ID" value="NZ_VYKJ01000004.1"/>
</dbReference>
<dbReference type="OrthoDB" id="2875031at2"/>
<feature type="domain" description="Knr4/Smi1-like" evidence="1">
    <location>
        <begin position="34"/>
        <end position="175"/>
    </location>
</feature>
<dbReference type="InterPro" id="IPR018958">
    <property type="entry name" value="Knr4/Smi1-like_dom"/>
</dbReference>
<comment type="caution">
    <text evidence="2">The sequence shown here is derived from an EMBL/GenBank/DDBJ whole genome shotgun (WGS) entry which is preliminary data.</text>
</comment>
<sequence>MDAELQQISRNWRSFALALERIGADVRPLIIDAPADDEQILRLERQLGGLLPASLKTALRVFSSRVDFRWSLPSDLTLEKPLHQIFSGGVRWSPAWLQQCNDEKNVWVSEVFNCADDPYDRVWRNKLAFQAVGNGDFLAIDTGSPHSEAVVYLSHDDGDGHGRVLAPDFITYLLLSSRLGAVGAEDWQWLPFISPQSGGLDPDGASGRAFRAALQVVLPAP</sequence>
<evidence type="ECO:0000313" key="3">
    <source>
        <dbReference type="Proteomes" id="UP000335415"/>
    </source>
</evidence>
<dbReference type="SMART" id="SM00860">
    <property type="entry name" value="SMI1_KNR4"/>
    <property type="match status" value="1"/>
</dbReference>
<keyword evidence="3" id="KW-1185">Reference proteome</keyword>
<evidence type="ECO:0000259" key="1">
    <source>
        <dbReference type="SMART" id="SM00860"/>
    </source>
</evidence>
<protein>
    <submittedName>
        <fullName evidence="2">SMI1/KNR4 family protein</fullName>
    </submittedName>
</protein>
<evidence type="ECO:0000313" key="2">
    <source>
        <dbReference type="EMBL" id="KAA9000685.1"/>
    </source>
</evidence>
<accession>A0A5J5G234</accession>
<dbReference type="Pfam" id="PF09346">
    <property type="entry name" value="SMI1_KNR4"/>
    <property type="match status" value="1"/>
</dbReference>
<dbReference type="SUPFAM" id="SSF160631">
    <property type="entry name" value="SMI1/KNR4-like"/>
    <property type="match status" value="1"/>
</dbReference>
<reference evidence="2 3" key="1">
    <citation type="submission" date="2019-09" db="EMBL/GenBank/DDBJ databases">
        <authorList>
            <person name="Li Y."/>
        </authorList>
    </citation>
    <scope>NUCLEOTIDE SEQUENCE [LARGE SCALE GENOMIC DNA]</scope>
    <source>
        <strain evidence="2 3">L3-3HA</strain>
    </source>
</reference>